<reference evidence="2" key="1">
    <citation type="journal article" date="2020" name="Nature">
        <title>Giant virus diversity and host interactions through global metagenomics.</title>
        <authorList>
            <person name="Schulz F."/>
            <person name="Roux S."/>
            <person name="Paez-Espino D."/>
            <person name="Jungbluth S."/>
            <person name="Walsh D.A."/>
            <person name="Denef V.J."/>
            <person name="McMahon K.D."/>
            <person name="Konstantinidis K.T."/>
            <person name="Eloe-Fadrosh E.A."/>
            <person name="Kyrpides N.C."/>
            <person name="Woyke T."/>
        </authorList>
    </citation>
    <scope>NUCLEOTIDE SEQUENCE</scope>
    <source>
        <strain evidence="2">GVMAG-S-ERX555943-30</strain>
    </source>
</reference>
<feature type="region of interest" description="Disordered" evidence="1">
    <location>
        <begin position="177"/>
        <end position="227"/>
    </location>
</feature>
<proteinExistence type="predicted"/>
<sequence>MPAPPKPNQIPIILKDVKPREVSFVFDDDKEIPPKVPIYMNDTDIAIGTVVTLSDNVFYSEEEDDKGNKGNYLYDENRHPIDYVKNLTNSFYIKQSELAGGAQPPSLHPGRVHIDNLVVGNEYEFVIQIPNDPQQRVYRGTLMPLMYQNLEDPPLRISNYTIDGESQDGYVTFPLSFIQTEPPPQQPSGGGKKKKAKKTKKAKNMKKTKKSKKTKKTGRKSIRRRRR</sequence>
<accession>A0A6C0ATQ0</accession>
<protein>
    <submittedName>
        <fullName evidence="2">Uncharacterized protein</fullName>
    </submittedName>
</protein>
<dbReference type="EMBL" id="MN738749">
    <property type="protein sequence ID" value="QHS83108.1"/>
    <property type="molecule type" value="Genomic_DNA"/>
</dbReference>
<dbReference type="AlphaFoldDB" id="A0A6C0ATQ0"/>
<evidence type="ECO:0000313" key="2">
    <source>
        <dbReference type="EMBL" id="QHS83108.1"/>
    </source>
</evidence>
<evidence type="ECO:0000256" key="1">
    <source>
        <dbReference type="SAM" id="MobiDB-lite"/>
    </source>
</evidence>
<organism evidence="2">
    <name type="scientific">viral metagenome</name>
    <dbReference type="NCBI Taxonomy" id="1070528"/>
    <lineage>
        <taxon>unclassified sequences</taxon>
        <taxon>metagenomes</taxon>
        <taxon>organismal metagenomes</taxon>
    </lineage>
</organism>
<name>A0A6C0ATQ0_9ZZZZ</name>
<feature type="compositionally biased region" description="Basic residues" evidence="1">
    <location>
        <begin position="191"/>
        <end position="227"/>
    </location>
</feature>